<name>A0ACB8BJ74_9AGAM</name>
<organism evidence="1 2">
    <name type="scientific">Leucogyrophana mollusca</name>
    <dbReference type="NCBI Taxonomy" id="85980"/>
    <lineage>
        <taxon>Eukaryota</taxon>
        <taxon>Fungi</taxon>
        <taxon>Dikarya</taxon>
        <taxon>Basidiomycota</taxon>
        <taxon>Agaricomycotina</taxon>
        <taxon>Agaricomycetes</taxon>
        <taxon>Agaricomycetidae</taxon>
        <taxon>Boletales</taxon>
        <taxon>Boletales incertae sedis</taxon>
        <taxon>Leucogyrophana</taxon>
    </lineage>
</organism>
<evidence type="ECO:0000313" key="2">
    <source>
        <dbReference type="Proteomes" id="UP000790709"/>
    </source>
</evidence>
<dbReference type="EMBL" id="MU266393">
    <property type="protein sequence ID" value="KAH7925905.1"/>
    <property type="molecule type" value="Genomic_DNA"/>
</dbReference>
<proteinExistence type="predicted"/>
<sequence>MSNIPLPPASELTVNVSAFIGPVELGVVVAIFLFGCSVVQGYIYYSTFRRDPWFFKVLVAVVLALEAAHVSSTVACMWSMTVTTYGNPLALAVFPVGADLAIVFTSLISWVVQGFFIYRLTKFSKTKTFPLLCVVICVLTHTTGLVVAGEAFAMTSLTLFESAQFRLITMSLTAQAVCDLTITVGMVYHLRNRRKSGFPQTVFAIDRLILWTLETGLITGLTSILVTIFFLTMRRNFVWVGIYAYFACIYANSLLASLNSRLNVLSKKSDGPFELNNRSNPSGGFSRTNPVVINISQTVEHNLNDKADAQPEDRFVSEAGKIEV</sequence>
<protein>
    <submittedName>
        <fullName evidence="1">Uncharacterized protein</fullName>
    </submittedName>
</protein>
<comment type="caution">
    <text evidence="1">The sequence shown here is derived from an EMBL/GenBank/DDBJ whole genome shotgun (WGS) entry which is preliminary data.</text>
</comment>
<dbReference type="Proteomes" id="UP000790709">
    <property type="component" value="Unassembled WGS sequence"/>
</dbReference>
<evidence type="ECO:0000313" key="1">
    <source>
        <dbReference type="EMBL" id="KAH7925905.1"/>
    </source>
</evidence>
<keyword evidence="2" id="KW-1185">Reference proteome</keyword>
<reference evidence="1" key="1">
    <citation type="journal article" date="2021" name="New Phytol.">
        <title>Evolutionary innovations through gain and loss of genes in the ectomycorrhizal Boletales.</title>
        <authorList>
            <person name="Wu G."/>
            <person name="Miyauchi S."/>
            <person name="Morin E."/>
            <person name="Kuo A."/>
            <person name="Drula E."/>
            <person name="Varga T."/>
            <person name="Kohler A."/>
            <person name="Feng B."/>
            <person name="Cao Y."/>
            <person name="Lipzen A."/>
            <person name="Daum C."/>
            <person name="Hundley H."/>
            <person name="Pangilinan J."/>
            <person name="Johnson J."/>
            <person name="Barry K."/>
            <person name="LaButti K."/>
            <person name="Ng V."/>
            <person name="Ahrendt S."/>
            <person name="Min B."/>
            <person name="Choi I.G."/>
            <person name="Park H."/>
            <person name="Plett J.M."/>
            <person name="Magnuson J."/>
            <person name="Spatafora J.W."/>
            <person name="Nagy L.G."/>
            <person name="Henrissat B."/>
            <person name="Grigoriev I.V."/>
            <person name="Yang Z.L."/>
            <person name="Xu J."/>
            <person name="Martin F.M."/>
        </authorList>
    </citation>
    <scope>NUCLEOTIDE SEQUENCE</scope>
    <source>
        <strain evidence="1">KUC20120723A-06</strain>
    </source>
</reference>
<accession>A0ACB8BJ74</accession>
<gene>
    <name evidence="1" type="ORF">BV22DRAFT_1033513</name>
</gene>